<dbReference type="InterPro" id="IPR038570">
    <property type="entry name" value="HicA_sf"/>
</dbReference>
<keyword evidence="6" id="KW-0346">Stress response</keyword>
<sequence length="69" mass="7727">MPKLKRMSGKEAVSILKKFGFREIRQRGSHIILKRTTSEGEIGCVIPLHSKLAIGTLRGILRQAKVDVE</sequence>
<keyword evidence="5" id="KW-0694">RNA-binding</keyword>
<gene>
    <name evidence="7" type="ORF">S01H4_06781</name>
</gene>
<evidence type="ECO:0008006" key="8">
    <source>
        <dbReference type="Google" id="ProtNLM"/>
    </source>
</evidence>
<evidence type="ECO:0000256" key="6">
    <source>
        <dbReference type="ARBA" id="ARBA00023016"/>
    </source>
</evidence>
<dbReference type="SUPFAM" id="SSF54786">
    <property type="entry name" value="YcfA/nrd intein domain"/>
    <property type="match status" value="1"/>
</dbReference>
<accession>X0YLV1</accession>
<dbReference type="GO" id="GO:0003729">
    <property type="term" value="F:mRNA binding"/>
    <property type="evidence" value="ECO:0007669"/>
    <property type="project" value="InterPro"/>
</dbReference>
<keyword evidence="1" id="KW-1277">Toxin-antitoxin system</keyword>
<dbReference type="InterPro" id="IPR012933">
    <property type="entry name" value="HicA_mRNA_interferase"/>
</dbReference>
<evidence type="ECO:0000256" key="2">
    <source>
        <dbReference type="ARBA" id="ARBA00022722"/>
    </source>
</evidence>
<dbReference type="EMBL" id="BART01002139">
    <property type="protein sequence ID" value="GAG57040.1"/>
    <property type="molecule type" value="Genomic_DNA"/>
</dbReference>
<evidence type="ECO:0000256" key="1">
    <source>
        <dbReference type="ARBA" id="ARBA00022649"/>
    </source>
</evidence>
<name>X0YLV1_9ZZZZ</name>
<feature type="non-terminal residue" evidence="7">
    <location>
        <position position="69"/>
    </location>
</feature>
<reference evidence="7" key="1">
    <citation type="journal article" date="2014" name="Front. Microbiol.">
        <title>High frequency of phylogenetically diverse reductive dehalogenase-homologous genes in deep subseafloor sedimentary metagenomes.</title>
        <authorList>
            <person name="Kawai M."/>
            <person name="Futagami T."/>
            <person name="Toyoda A."/>
            <person name="Takaki Y."/>
            <person name="Nishi S."/>
            <person name="Hori S."/>
            <person name="Arai W."/>
            <person name="Tsubouchi T."/>
            <person name="Morono Y."/>
            <person name="Uchiyama I."/>
            <person name="Ito T."/>
            <person name="Fujiyama A."/>
            <person name="Inagaki F."/>
            <person name="Takami H."/>
        </authorList>
    </citation>
    <scope>NUCLEOTIDE SEQUENCE</scope>
    <source>
        <strain evidence="7">Expedition CK06-06</strain>
    </source>
</reference>
<protein>
    <recommendedName>
        <fullName evidence="8">Addiction module toxin, HicA family</fullName>
    </recommendedName>
</protein>
<dbReference type="GO" id="GO:0004519">
    <property type="term" value="F:endonuclease activity"/>
    <property type="evidence" value="ECO:0007669"/>
    <property type="project" value="UniProtKB-KW"/>
</dbReference>
<organism evidence="7">
    <name type="scientific">marine sediment metagenome</name>
    <dbReference type="NCBI Taxonomy" id="412755"/>
    <lineage>
        <taxon>unclassified sequences</taxon>
        <taxon>metagenomes</taxon>
        <taxon>ecological metagenomes</taxon>
    </lineage>
</organism>
<evidence type="ECO:0000313" key="7">
    <source>
        <dbReference type="EMBL" id="GAG57040.1"/>
    </source>
</evidence>
<keyword evidence="2" id="KW-0540">Nuclease</keyword>
<keyword evidence="3" id="KW-0255">Endonuclease</keyword>
<keyword evidence="4" id="KW-0378">Hydrolase</keyword>
<evidence type="ECO:0000256" key="5">
    <source>
        <dbReference type="ARBA" id="ARBA00022884"/>
    </source>
</evidence>
<proteinExistence type="predicted"/>
<dbReference type="Pfam" id="PF07927">
    <property type="entry name" value="HicA_toxin"/>
    <property type="match status" value="1"/>
</dbReference>
<dbReference type="Gene3D" id="3.30.920.30">
    <property type="entry name" value="Hypothetical protein"/>
    <property type="match status" value="1"/>
</dbReference>
<evidence type="ECO:0000256" key="4">
    <source>
        <dbReference type="ARBA" id="ARBA00022801"/>
    </source>
</evidence>
<dbReference type="GO" id="GO:0016787">
    <property type="term" value="F:hydrolase activity"/>
    <property type="evidence" value="ECO:0007669"/>
    <property type="project" value="UniProtKB-KW"/>
</dbReference>
<comment type="caution">
    <text evidence="7">The sequence shown here is derived from an EMBL/GenBank/DDBJ whole genome shotgun (WGS) entry which is preliminary data.</text>
</comment>
<dbReference type="AlphaFoldDB" id="X0YLV1"/>
<evidence type="ECO:0000256" key="3">
    <source>
        <dbReference type="ARBA" id="ARBA00022759"/>
    </source>
</evidence>